<evidence type="ECO:0000313" key="2">
    <source>
        <dbReference type="EMBL" id="SCY45102.1"/>
    </source>
</evidence>
<dbReference type="InterPro" id="IPR010982">
    <property type="entry name" value="Lambda_DNA-bd_dom_sf"/>
</dbReference>
<dbReference type="AlphaFoldDB" id="A0A1G5G0I3"/>
<proteinExistence type="predicted"/>
<sequence length="137" mass="15478">MVNILDELSLEEIGARIKSIRESRHMTMAALGMALGRPTDNAGASLIKNLEAGRRKRLKENELEKILNYLELSKTDFINILPLDKSRHTDIHPLYKAVPGIEEFVDALGLAQRMDDTVMEKMVLGHIKDQIDKIISK</sequence>
<protein>
    <recommendedName>
        <fullName evidence="1">HTH cro/C1-type domain-containing protein</fullName>
    </recommendedName>
</protein>
<dbReference type="Proteomes" id="UP000198870">
    <property type="component" value="Unassembled WGS sequence"/>
</dbReference>
<dbReference type="PROSITE" id="PS50943">
    <property type="entry name" value="HTH_CROC1"/>
    <property type="match status" value="1"/>
</dbReference>
<dbReference type="EMBL" id="FMUX01000009">
    <property type="protein sequence ID" value="SCY45102.1"/>
    <property type="molecule type" value="Genomic_DNA"/>
</dbReference>
<feature type="domain" description="HTH cro/C1-type" evidence="1">
    <location>
        <begin position="17"/>
        <end position="77"/>
    </location>
</feature>
<evidence type="ECO:0000313" key="3">
    <source>
        <dbReference type="Proteomes" id="UP000198870"/>
    </source>
</evidence>
<gene>
    <name evidence="2" type="ORF">SAMN05216233_109130</name>
</gene>
<dbReference type="GO" id="GO:0003677">
    <property type="term" value="F:DNA binding"/>
    <property type="evidence" value="ECO:0007669"/>
    <property type="project" value="InterPro"/>
</dbReference>
<evidence type="ECO:0000259" key="1">
    <source>
        <dbReference type="PROSITE" id="PS50943"/>
    </source>
</evidence>
<dbReference type="RefSeq" id="WP_092211199.1">
    <property type="nucleotide sequence ID" value="NZ_FMUX01000009.1"/>
</dbReference>
<dbReference type="SUPFAM" id="SSF47413">
    <property type="entry name" value="lambda repressor-like DNA-binding domains"/>
    <property type="match status" value="1"/>
</dbReference>
<dbReference type="Gene3D" id="1.10.260.40">
    <property type="entry name" value="lambda repressor-like DNA-binding domains"/>
    <property type="match status" value="1"/>
</dbReference>
<keyword evidence="3" id="KW-1185">Reference proteome</keyword>
<accession>A0A1G5G0I3</accession>
<organism evidence="2 3">
    <name type="scientific">Desulfoluna spongiiphila</name>
    <dbReference type="NCBI Taxonomy" id="419481"/>
    <lineage>
        <taxon>Bacteria</taxon>
        <taxon>Pseudomonadati</taxon>
        <taxon>Thermodesulfobacteriota</taxon>
        <taxon>Desulfobacteria</taxon>
        <taxon>Desulfobacterales</taxon>
        <taxon>Desulfolunaceae</taxon>
        <taxon>Desulfoluna</taxon>
    </lineage>
</organism>
<dbReference type="STRING" id="419481.SAMN05216233_109130"/>
<dbReference type="CDD" id="cd00093">
    <property type="entry name" value="HTH_XRE"/>
    <property type="match status" value="1"/>
</dbReference>
<reference evidence="2 3" key="1">
    <citation type="submission" date="2016-10" db="EMBL/GenBank/DDBJ databases">
        <authorList>
            <person name="de Groot N.N."/>
        </authorList>
    </citation>
    <scope>NUCLEOTIDE SEQUENCE [LARGE SCALE GENOMIC DNA]</scope>
    <source>
        <strain evidence="2 3">AA1</strain>
    </source>
</reference>
<name>A0A1G5G0I3_9BACT</name>
<dbReference type="InterPro" id="IPR001387">
    <property type="entry name" value="Cro/C1-type_HTH"/>
</dbReference>